<dbReference type="InterPro" id="IPR009730">
    <property type="entry name" value="MFAP1_C"/>
</dbReference>
<feature type="compositionally biased region" description="Acidic residues" evidence="2">
    <location>
        <begin position="89"/>
        <end position="103"/>
    </location>
</feature>
<comment type="similarity">
    <text evidence="1">Belongs to the MFAP1 family.</text>
</comment>
<dbReference type="InterPro" id="IPR033194">
    <property type="entry name" value="MFAP1"/>
</dbReference>
<sequence length="233" mass="27765">MGILSTAVRNEKAIEWLRYRGISMEKVKVQRYMSCKRPDYAKDYFSSEETDLEDFLDSRLLTTTSQHDKRHRKHGREEFTKKQTSNQDEVTEGSSEYEEETEIEKENESRLKLLFVHKRDRATIQEKERETAEREQLVVDCMRTLTDEEHRQNLRVITNKADKGKYKFLQKSYHRGAFYLNEENNILKRDATLEDHFNNTILSKVMQIKNSAKCGRIKYRHLVDQVTTKFDSP</sequence>
<protein>
    <submittedName>
        <fullName evidence="4">MFAP1 domain-containing protein</fullName>
    </submittedName>
</protein>
<dbReference type="Proteomes" id="UP000078200">
    <property type="component" value="Unassembled WGS sequence"/>
</dbReference>
<dbReference type="Pfam" id="PF06991">
    <property type="entry name" value="MFAP1"/>
    <property type="match status" value="1"/>
</dbReference>
<evidence type="ECO:0000256" key="2">
    <source>
        <dbReference type="SAM" id="MobiDB-lite"/>
    </source>
</evidence>
<organism evidence="4 5">
    <name type="scientific">Glossina austeni</name>
    <name type="common">Savannah tsetse fly</name>
    <dbReference type="NCBI Taxonomy" id="7395"/>
    <lineage>
        <taxon>Eukaryota</taxon>
        <taxon>Metazoa</taxon>
        <taxon>Ecdysozoa</taxon>
        <taxon>Arthropoda</taxon>
        <taxon>Hexapoda</taxon>
        <taxon>Insecta</taxon>
        <taxon>Pterygota</taxon>
        <taxon>Neoptera</taxon>
        <taxon>Endopterygota</taxon>
        <taxon>Diptera</taxon>
        <taxon>Brachycera</taxon>
        <taxon>Muscomorpha</taxon>
        <taxon>Hippoboscoidea</taxon>
        <taxon>Glossinidae</taxon>
        <taxon>Glossina</taxon>
    </lineage>
</organism>
<dbReference type="AlphaFoldDB" id="A0A1A9V5T4"/>
<evidence type="ECO:0000256" key="1">
    <source>
        <dbReference type="ARBA" id="ARBA00008155"/>
    </source>
</evidence>
<feature type="domain" description="Micro-fibrillar-associated protein 1 C-terminal" evidence="3">
    <location>
        <begin position="78"/>
        <end position="226"/>
    </location>
</feature>
<dbReference type="PANTHER" id="PTHR15327">
    <property type="entry name" value="MICROFIBRIL-ASSOCIATED PROTEIN"/>
    <property type="match status" value="1"/>
</dbReference>
<dbReference type="STRING" id="7395.A0A1A9V5T4"/>
<dbReference type="EnsemblMetazoa" id="GAUT026894-RA">
    <property type="protein sequence ID" value="GAUT026894-PA"/>
    <property type="gene ID" value="GAUT026894"/>
</dbReference>
<reference evidence="4" key="1">
    <citation type="submission" date="2020-05" db="UniProtKB">
        <authorList>
            <consortium name="EnsemblMetazoa"/>
        </authorList>
    </citation>
    <scope>IDENTIFICATION</scope>
    <source>
        <strain evidence="4">TTRI</strain>
    </source>
</reference>
<name>A0A1A9V5T4_GLOAU</name>
<evidence type="ECO:0000313" key="5">
    <source>
        <dbReference type="Proteomes" id="UP000078200"/>
    </source>
</evidence>
<feature type="region of interest" description="Disordered" evidence="2">
    <location>
        <begin position="65"/>
        <end position="104"/>
    </location>
</feature>
<dbReference type="VEuPathDB" id="VectorBase:GAUT026894"/>
<accession>A0A1A9V5T4</accession>
<keyword evidence="5" id="KW-1185">Reference proteome</keyword>
<evidence type="ECO:0000313" key="4">
    <source>
        <dbReference type="EnsemblMetazoa" id="GAUT026894-PA"/>
    </source>
</evidence>
<evidence type="ECO:0000259" key="3">
    <source>
        <dbReference type="Pfam" id="PF06991"/>
    </source>
</evidence>
<proteinExistence type="inferred from homology"/>